<name>A0A0H2ZGY0_PSEAB</name>
<accession>A0A0H2ZGY0</accession>
<dbReference type="KEGG" id="pau:PA14_63420"/>
<dbReference type="EMBL" id="CP000438">
    <property type="protein sequence ID" value="ABJ14183.1"/>
    <property type="molecule type" value="Genomic_DNA"/>
</dbReference>
<dbReference type="HOGENOM" id="CLU_3331621_0_0_6"/>
<dbReference type="Proteomes" id="UP000000653">
    <property type="component" value="Chromosome"/>
</dbReference>
<proteinExistence type="predicted"/>
<gene>
    <name evidence="1" type="ordered locus">PA14_63420</name>
</gene>
<evidence type="ECO:0000313" key="2">
    <source>
        <dbReference type="Proteomes" id="UP000000653"/>
    </source>
</evidence>
<dbReference type="AlphaFoldDB" id="A0A0H2ZGY0"/>
<sequence length="38" mass="4375">MTVVEQTLPLRNRACGAFQEGSLERRDCRAHIGLQFRD</sequence>
<protein>
    <submittedName>
        <fullName evidence="1">Uncharacterized protein</fullName>
    </submittedName>
</protein>
<evidence type="ECO:0000313" key="1">
    <source>
        <dbReference type="EMBL" id="ABJ14183.1"/>
    </source>
</evidence>
<reference evidence="1 2" key="1">
    <citation type="journal article" date="2006" name="Genome Biol.">
        <title>Genomic analysis reveals that Pseudomonas aeruginosa virulence is combinatorial.</title>
        <authorList>
            <person name="Lee D.G."/>
            <person name="Urbach J.M."/>
            <person name="Wu G."/>
            <person name="Liberati N.T."/>
            <person name="Feinbaum R.L."/>
            <person name="Miyata S."/>
            <person name="Diggins L.T."/>
            <person name="He J."/>
            <person name="Saucier M."/>
            <person name="Deziel E."/>
            <person name="Friedman L."/>
            <person name="Li L."/>
            <person name="Grills G."/>
            <person name="Montgomery K."/>
            <person name="Kucherlapati R."/>
            <person name="Rahme L.G."/>
            <person name="Ausubel F.M."/>
        </authorList>
    </citation>
    <scope>NUCLEOTIDE SEQUENCE [LARGE SCALE GENOMIC DNA]</scope>
    <source>
        <strain evidence="1 2">UCBPP-PA14</strain>
    </source>
</reference>
<organism evidence="1 2">
    <name type="scientific">Pseudomonas aeruginosa (strain UCBPP-PA14)</name>
    <dbReference type="NCBI Taxonomy" id="208963"/>
    <lineage>
        <taxon>Bacteria</taxon>
        <taxon>Pseudomonadati</taxon>
        <taxon>Pseudomonadota</taxon>
        <taxon>Gammaproteobacteria</taxon>
        <taxon>Pseudomonadales</taxon>
        <taxon>Pseudomonadaceae</taxon>
        <taxon>Pseudomonas</taxon>
    </lineage>
</organism>